<dbReference type="AlphaFoldDB" id="E8X7G5"/>
<proteinExistence type="predicted"/>
<gene>
    <name evidence="1" type="ordered locus">AciX9_4453</name>
</gene>
<evidence type="ECO:0000313" key="2">
    <source>
        <dbReference type="Proteomes" id="UP000000343"/>
    </source>
</evidence>
<accession>E8X7G5</accession>
<keyword evidence="2" id="KW-1185">Reference proteome</keyword>
<reference evidence="2" key="1">
    <citation type="submission" date="2011-01" db="EMBL/GenBank/DDBJ databases">
        <title>Complete sequence of plasmid3 of Acidobacterium sp. MP5ACTX9.</title>
        <authorList>
            <consortium name="US DOE Joint Genome Institute"/>
            <person name="Lucas S."/>
            <person name="Copeland A."/>
            <person name="Lapidus A."/>
            <person name="Cheng J.-F."/>
            <person name="Goodwin L."/>
            <person name="Pitluck S."/>
            <person name="Teshima H."/>
            <person name="Detter J.C."/>
            <person name="Han C."/>
            <person name="Tapia R."/>
            <person name="Land M."/>
            <person name="Hauser L."/>
            <person name="Kyrpides N."/>
            <person name="Ivanova N."/>
            <person name="Ovchinnikova G."/>
            <person name="Pagani I."/>
            <person name="Rawat S.R."/>
            <person name="Mannisto M."/>
            <person name="Haggblom M.M."/>
            <person name="Woyke T."/>
        </authorList>
    </citation>
    <scope>NUCLEOTIDE SEQUENCE [LARGE SCALE GENOMIC DNA]</scope>
    <source>
        <strain evidence="2">MP5ACTX9</strain>
        <plasmid evidence="2">Plasmid pACIX903</plasmid>
    </source>
</reference>
<dbReference type="EMBL" id="CP002483">
    <property type="protein sequence ID" value="ADW71399.1"/>
    <property type="molecule type" value="Genomic_DNA"/>
</dbReference>
<dbReference type="KEGG" id="acm:AciX9_4453"/>
<sequence length="51" mass="5752">MHLEDAMIAEVSRADAEREILLHQLDPADFFVEIGDRSTYTGAEVLGWLGY</sequence>
<evidence type="ECO:0000313" key="1">
    <source>
        <dbReference type="EMBL" id="ADW71399.1"/>
    </source>
</evidence>
<name>E8X7G5_GRATM</name>
<dbReference type="RefSeq" id="WP_013573118.1">
    <property type="nucleotide sequence ID" value="NC_015058.1"/>
</dbReference>
<dbReference type="HOGENOM" id="CLU_205971_0_0_0"/>
<geneLocation type="plasmid" evidence="1 2">
    <name>pACIX903</name>
</geneLocation>
<organism evidence="2">
    <name type="scientific">Granulicella tundricola (strain ATCC BAA-1859 / DSM 23138 / MP5ACTX9)</name>
    <dbReference type="NCBI Taxonomy" id="1198114"/>
    <lineage>
        <taxon>Bacteria</taxon>
        <taxon>Pseudomonadati</taxon>
        <taxon>Acidobacteriota</taxon>
        <taxon>Terriglobia</taxon>
        <taxon>Terriglobales</taxon>
        <taxon>Acidobacteriaceae</taxon>
        <taxon>Granulicella</taxon>
    </lineage>
</organism>
<protein>
    <submittedName>
        <fullName evidence="1">Uncharacterized protein</fullName>
    </submittedName>
</protein>
<dbReference type="Proteomes" id="UP000000343">
    <property type="component" value="Plasmid pACIX903"/>
</dbReference>
<keyword evidence="1" id="KW-0614">Plasmid</keyword>